<dbReference type="InterPro" id="IPR039991">
    <property type="entry name" value="SHOC1"/>
</dbReference>
<dbReference type="PANTHER" id="PTHR35668:SF1">
    <property type="entry name" value="PROTEIN SHORTAGE IN CHIASMATA 1 ORTHOLOG"/>
    <property type="match status" value="1"/>
</dbReference>
<dbReference type="AlphaFoldDB" id="A0A1S3IX83"/>
<dbReference type="Proteomes" id="UP000085678">
    <property type="component" value="Unplaced"/>
</dbReference>
<keyword evidence="2" id="KW-1185">Reference proteome</keyword>
<dbReference type="PANTHER" id="PTHR35668">
    <property type="entry name" value="PROTEIN SHORTAGE IN CHIASMATA 1 ORTHOLOG"/>
    <property type="match status" value="1"/>
</dbReference>
<dbReference type="GO" id="GO:0000712">
    <property type="term" value="P:resolution of meiotic recombination intermediates"/>
    <property type="evidence" value="ECO:0007669"/>
    <property type="project" value="InterPro"/>
</dbReference>
<organism evidence="2 3">
    <name type="scientific">Lingula anatina</name>
    <name type="common">Brachiopod</name>
    <name type="synonym">Lingula unguis</name>
    <dbReference type="NCBI Taxonomy" id="7574"/>
    <lineage>
        <taxon>Eukaryota</taxon>
        <taxon>Metazoa</taxon>
        <taxon>Spiralia</taxon>
        <taxon>Lophotrochozoa</taxon>
        <taxon>Brachiopoda</taxon>
        <taxon>Linguliformea</taxon>
        <taxon>Lingulata</taxon>
        <taxon>Lingulida</taxon>
        <taxon>Linguloidea</taxon>
        <taxon>Lingulidae</taxon>
        <taxon>Lingula</taxon>
    </lineage>
</organism>
<dbReference type="GO" id="GO:0016887">
    <property type="term" value="F:ATP hydrolysis activity"/>
    <property type="evidence" value="ECO:0007669"/>
    <property type="project" value="InterPro"/>
</dbReference>
<proteinExistence type="predicted"/>
<dbReference type="InParanoid" id="A0A1S3IX83"/>
<dbReference type="OrthoDB" id="9909657at2759"/>
<reference evidence="3" key="1">
    <citation type="submission" date="2025-08" db="UniProtKB">
        <authorList>
            <consortium name="RefSeq"/>
        </authorList>
    </citation>
    <scope>IDENTIFICATION</scope>
    <source>
        <tissue evidence="3">Gonads</tissue>
    </source>
</reference>
<evidence type="ECO:0000313" key="2">
    <source>
        <dbReference type="Proteomes" id="UP000085678"/>
    </source>
</evidence>
<dbReference type="GeneID" id="106168159"/>
<dbReference type="GO" id="GO:0003697">
    <property type="term" value="F:single-stranded DNA binding"/>
    <property type="evidence" value="ECO:0007669"/>
    <property type="project" value="TreeGrafter"/>
</dbReference>
<sequence>MPRFLAIDYLTEAVQKKKAVLNAQLPATLPLEKIGGCLHGEVLEEDAHRKPWRRVSCESAMSAVTDHGGLVTDIKVSEAVKPVKYYSPVVVVKKDLDCIEIVPSSNPQSPSWTQEYKELSKRLGNGEETFVPDLESDSEFSLEEVFVEDTIVETRGQAPRVPDLLGRLQPPKVKDPCTDEDGVLYTEESVFGSDRHYTSSVEMPPKPKVIKEIFKVAEVLPDFCPTAEEDLEPARGSSVMDVDEPAHDNSVMPEKTWKNSFISELAQDNSVISEPAQDNCE</sequence>
<name>A0A1S3IX83_LINAN</name>
<dbReference type="KEGG" id="lak:106168159"/>
<feature type="region of interest" description="Disordered" evidence="1">
    <location>
        <begin position="228"/>
        <end position="253"/>
    </location>
</feature>
<gene>
    <name evidence="3" type="primary">LOC106168159</name>
</gene>
<dbReference type="RefSeq" id="XP_013402571.2">
    <property type="nucleotide sequence ID" value="XM_013547117.2"/>
</dbReference>
<protein>
    <submittedName>
        <fullName evidence="3">Uncharacterized protein LOC106168159</fullName>
    </submittedName>
</protein>
<evidence type="ECO:0000313" key="3">
    <source>
        <dbReference type="RefSeq" id="XP_013402571.2"/>
    </source>
</evidence>
<dbReference type="GO" id="GO:0000794">
    <property type="term" value="C:condensed nuclear chromosome"/>
    <property type="evidence" value="ECO:0007669"/>
    <property type="project" value="InterPro"/>
</dbReference>
<accession>A0A1S3IX83</accession>
<evidence type="ECO:0000256" key="1">
    <source>
        <dbReference type="SAM" id="MobiDB-lite"/>
    </source>
</evidence>